<dbReference type="Proteomes" id="UP001214043">
    <property type="component" value="Chromosome"/>
</dbReference>
<feature type="domain" description="LpxI N-terminal" evidence="2">
    <location>
        <begin position="6"/>
        <end position="134"/>
    </location>
</feature>
<evidence type="ECO:0000313" key="3">
    <source>
        <dbReference type="EMBL" id="WDI31043.1"/>
    </source>
</evidence>
<sequence>MTSWTKLAIVSGDGRLPFYIARSCKDSGRPFHVIRLTNDANKGLLQYNGDQCSVGEVGKFFKILERENCDTVVFAGILRRPDFSALNTDLRGLSLLPKITAAAVKGDGHILNTIIKIVEAEGFQIIGAEEAINEFVVKPGAYGKVLPNKTNLKDIKKASELIAALDPYDVGQGAVVANGLVVAIEAAEGTDAMLERCATFPRSITKDGILVKRSKPSQDLRIDLPTIGAQTVCLAAKAGLAGVAVEESKALFLDQSEAIAIADQAGVFVYGCFLSEFDA</sequence>
<evidence type="ECO:0000259" key="1">
    <source>
        <dbReference type="Pfam" id="PF06230"/>
    </source>
</evidence>
<feature type="domain" description="LpxI C-terminal" evidence="1">
    <location>
        <begin position="139"/>
        <end position="270"/>
    </location>
</feature>
<evidence type="ECO:0000313" key="4">
    <source>
        <dbReference type="Proteomes" id="UP001214043"/>
    </source>
</evidence>
<organism evidence="3 4">
    <name type="scientific">Hyphococcus flavus</name>
    <dbReference type="NCBI Taxonomy" id="1866326"/>
    <lineage>
        <taxon>Bacteria</taxon>
        <taxon>Pseudomonadati</taxon>
        <taxon>Pseudomonadota</taxon>
        <taxon>Alphaproteobacteria</taxon>
        <taxon>Parvularculales</taxon>
        <taxon>Parvularculaceae</taxon>
        <taxon>Hyphococcus</taxon>
    </lineage>
</organism>
<dbReference type="EC" id="3.6.1.54" evidence="3"/>
<dbReference type="InterPro" id="IPR053174">
    <property type="entry name" value="LpxI"/>
</dbReference>
<dbReference type="Gene3D" id="3.40.50.20">
    <property type="match status" value="1"/>
</dbReference>
<gene>
    <name evidence="3" type="primary">lpxI</name>
    <name evidence="3" type="ORF">PUV54_13885</name>
</gene>
<dbReference type="InterPro" id="IPR010415">
    <property type="entry name" value="LpxI_C"/>
</dbReference>
<dbReference type="Pfam" id="PF06230">
    <property type="entry name" value="LpxI_C"/>
    <property type="match status" value="1"/>
</dbReference>
<dbReference type="AlphaFoldDB" id="A0AAE9ZAY9"/>
<evidence type="ECO:0000259" key="2">
    <source>
        <dbReference type="Pfam" id="PF17930"/>
    </source>
</evidence>
<name>A0AAE9ZAY9_9PROT</name>
<dbReference type="Gene3D" id="3.40.140.80">
    <property type="match status" value="1"/>
</dbReference>
<dbReference type="InterPro" id="IPR041255">
    <property type="entry name" value="LpxI_N"/>
</dbReference>
<dbReference type="Pfam" id="PF17930">
    <property type="entry name" value="LpxI_N"/>
    <property type="match status" value="1"/>
</dbReference>
<dbReference type="PANTHER" id="PTHR39962">
    <property type="entry name" value="BLL4848 PROTEIN"/>
    <property type="match status" value="1"/>
</dbReference>
<dbReference type="InterPro" id="IPR043167">
    <property type="entry name" value="LpxI_C_sf"/>
</dbReference>
<dbReference type="PANTHER" id="PTHR39962:SF1">
    <property type="entry name" value="LPXI FAMILY PROTEIN"/>
    <property type="match status" value="1"/>
</dbReference>
<keyword evidence="3" id="KW-0378">Hydrolase</keyword>
<dbReference type="GO" id="GO:0016787">
    <property type="term" value="F:hydrolase activity"/>
    <property type="evidence" value="ECO:0007669"/>
    <property type="project" value="UniProtKB-KW"/>
</dbReference>
<dbReference type="KEGG" id="hfl:PUV54_13885"/>
<accession>A0AAE9ZAY9</accession>
<dbReference type="EMBL" id="CP118166">
    <property type="protein sequence ID" value="WDI31043.1"/>
    <property type="molecule type" value="Genomic_DNA"/>
</dbReference>
<keyword evidence="4" id="KW-1185">Reference proteome</keyword>
<reference evidence="3" key="1">
    <citation type="submission" date="2023-02" db="EMBL/GenBank/DDBJ databases">
        <title>Genome sequence of Hyphococcus flavus.</title>
        <authorList>
            <person name="Rong J.-C."/>
            <person name="Zhao Q."/>
            <person name="Yi M."/>
            <person name="Wu J.-Y."/>
        </authorList>
    </citation>
    <scope>NUCLEOTIDE SEQUENCE</scope>
    <source>
        <strain evidence="3">MCCC 1K03223</strain>
    </source>
</reference>
<protein>
    <submittedName>
        <fullName evidence="3">UDP-2,3-diacylglucosamine diphosphatase LpxI</fullName>
        <ecNumber evidence="3">3.6.1.54</ecNumber>
    </submittedName>
</protein>
<proteinExistence type="predicted"/>
<dbReference type="RefSeq" id="WP_274492865.1">
    <property type="nucleotide sequence ID" value="NZ_CP118166.1"/>
</dbReference>